<accession>A0A4P8IYK3</accession>
<evidence type="ECO:0000313" key="2">
    <source>
        <dbReference type="Proteomes" id="UP000298656"/>
    </source>
</evidence>
<evidence type="ECO:0008006" key="3">
    <source>
        <dbReference type="Google" id="ProtNLM"/>
    </source>
</evidence>
<sequence length="64" mass="6850">MMNASELDAVYTALCKTMTRIGEPDATLFLARFALLAIDALDDAHKAMSLIDAACDEMPVCAQA</sequence>
<dbReference type="EMBL" id="CP040078">
    <property type="protein sequence ID" value="QCP53065.1"/>
    <property type="molecule type" value="Genomic_DNA"/>
</dbReference>
<protein>
    <recommendedName>
        <fullName evidence="3">DUF2783 domain-containing protein</fullName>
    </recommendedName>
</protein>
<gene>
    <name evidence="1" type="ORF">FAZ95_28655</name>
</gene>
<dbReference type="RefSeq" id="WP_137335836.1">
    <property type="nucleotide sequence ID" value="NZ_CP040078.1"/>
</dbReference>
<name>A0A4P8IYK3_9BURK</name>
<proteinExistence type="predicted"/>
<keyword evidence="2" id="KW-1185">Reference proteome</keyword>
<evidence type="ECO:0000313" key="1">
    <source>
        <dbReference type="EMBL" id="QCP53065.1"/>
    </source>
</evidence>
<reference evidence="1 2" key="1">
    <citation type="submission" date="2019-05" db="EMBL/GenBank/DDBJ databases">
        <title>Burkholderia sp. DHOD12, isolated from subtropical forest soil.</title>
        <authorList>
            <person name="Gao Z.-H."/>
            <person name="Qiu L.-H."/>
        </authorList>
    </citation>
    <scope>NUCLEOTIDE SEQUENCE [LARGE SCALE GENOMIC DNA]</scope>
    <source>
        <strain evidence="1 2">DHOD12</strain>
    </source>
</reference>
<organism evidence="1 2">
    <name type="scientific">Trinickia violacea</name>
    <dbReference type="NCBI Taxonomy" id="2571746"/>
    <lineage>
        <taxon>Bacteria</taxon>
        <taxon>Pseudomonadati</taxon>
        <taxon>Pseudomonadota</taxon>
        <taxon>Betaproteobacteria</taxon>
        <taxon>Burkholderiales</taxon>
        <taxon>Burkholderiaceae</taxon>
        <taxon>Trinickia</taxon>
    </lineage>
</organism>
<dbReference type="Proteomes" id="UP000298656">
    <property type="component" value="Chromosome 2"/>
</dbReference>
<dbReference type="KEGG" id="tvl:FAZ95_28655"/>
<dbReference type="AlphaFoldDB" id="A0A4P8IYK3"/>